<keyword evidence="3" id="KW-0010">Activator</keyword>
<evidence type="ECO:0000256" key="1">
    <source>
        <dbReference type="ARBA" id="ARBA00023015"/>
    </source>
</evidence>
<evidence type="ECO:0000256" key="4">
    <source>
        <dbReference type="ARBA" id="ARBA00023163"/>
    </source>
</evidence>
<name>A0A0C5V9W5_9GAMM</name>
<organism evidence="6 7">
    <name type="scientific">Gynuella sunshinyii YC6258</name>
    <dbReference type="NCBI Taxonomy" id="1445510"/>
    <lineage>
        <taxon>Bacteria</taxon>
        <taxon>Pseudomonadati</taxon>
        <taxon>Pseudomonadota</taxon>
        <taxon>Gammaproteobacteria</taxon>
        <taxon>Oceanospirillales</taxon>
        <taxon>Saccharospirillaceae</taxon>
        <taxon>Gynuella</taxon>
    </lineage>
</organism>
<dbReference type="KEGG" id="gsn:YC6258_04109"/>
<dbReference type="Pfam" id="PF02311">
    <property type="entry name" value="AraC_binding"/>
    <property type="match status" value="1"/>
</dbReference>
<reference evidence="6 7" key="1">
    <citation type="submission" date="2014-01" db="EMBL/GenBank/DDBJ databases">
        <title>Full genme sequencing of cellulolytic bacterium Gynuella sunshinyii YC6258T gen. nov., sp. nov.</title>
        <authorList>
            <person name="Khan H."/>
            <person name="Chung E.J."/>
            <person name="Chung Y.R."/>
        </authorList>
    </citation>
    <scope>NUCLEOTIDE SEQUENCE [LARGE SCALE GENOMIC DNA]</scope>
    <source>
        <strain evidence="6 7">YC6258</strain>
    </source>
</reference>
<dbReference type="InterPro" id="IPR047264">
    <property type="entry name" value="Cupin_HpaA-like_N"/>
</dbReference>
<dbReference type="InterPro" id="IPR014710">
    <property type="entry name" value="RmlC-like_jellyroll"/>
</dbReference>
<sequence length="292" mass="33442">MGQTIPTYRLYGEEMAASMPELVHCEQINERSRLHDWHILPHKHTRLFQLLLVQQGRAVVSLDGENHALYPHQAIGIAPGVVHGFDFDPGSDGLVITMDEDFLEPIFSRFSDYPVCLSQVTWFRNDTEQALPKLFECLRQSFREATPGNMSLVSILAEALFAAWVYETQSQLQRENNPRDRAETHFYKFEKLVNGQFAAQKHVSWYARQLGVSPEHLNVICHQVAGTAALNVIHQRIILEARRLLVYTRLNVSQVAEALGYRDPAYFSRFFKKRVGVPPKDFHLQSARASEP</sequence>
<dbReference type="AlphaFoldDB" id="A0A0C5V9W5"/>
<dbReference type="Pfam" id="PF12833">
    <property type="entry name" value="HTH_18"/>
    <property type="match status" value="1"/>
</dbReference>
<dbReference type="InterPro" id="IPR018060">
    <property type="entry name" value="HTH_AraC"/>
</dbReference>
<feature type="domain" description="HTH araC/xylS-type" evidence="5">
    <location>
        <begin position="187"/>
        <end position="285"/>
    </location>
</feature>
<accession>A0A0C5V9W5</accession>
<evidence type="ECO:0000256" key="3">
    <source>
        <dbReference type="ARBA" id="ARBA00023159"/>
    </source>
</evidence>
<dbReference type="PANTHER" id="PTHR43280:SF32">
    <property type="entry name" value="TRANSCRIPTIONAL REGULATORY PROTEIN"/>
    <property type="match status" value="1"/>
</dbReference>
<dbReference type="InterPro" id="IPR011051">
    <property type="entry name" value="RmlC_Cupin_sf"/>
</dbReference>
<keyword evidence="7" id="KW-1185">Reference proteome</keyword>
<dbReference type="SUPFAM" id="SSF51182">
    <property type="entry name" value="RmlC-like cupins"/>
    <property type="match status" value="1"/>
</dbReference>
<evidence type="ECO:0000256" key="2">
    <source>
        <dbReference type="ARBA" id="ARBA00023125"/>
    </source>
</evidence>
<dbReference type="SMART" id="SM00342">
    <property type="entry name" value="HTH_ARAC"/>
    <property type="match status" value="1"/>
</dbReference>
<evidence type="ECO:0000313" key="7">
    <source>
        <dbReference type="Proteomes" id="UP000032266"/>
    </source>
</evidence>
<dbReference type="PROSITE" id="PS01124">
    <property type="entry name" value="HTH_ARAC_FAMILY_2"/>
    <property type="match status" value="1"/>
</dbReference>
<dbReference type="GO" id="GO:0003700">
    <property type="term" value="F:DNA-binding transcription factor activity"/>
    <property type="evidence" value="ECO:0007669"/>
    <property type="project" value="InterPro"/>
</dbReference>
<dbReference type="SUPFAM" id="SSF46689">
    <property type="entry name" value="Homeodomain-like"/>
    <property type="match status" value="1"/>
</dbReference>
<evidence type="ECO:0000313" key="6">
    <source>
        <dbReference type="EMBL" id="AJQ96145.1"/>
    </source>
</evidence>
<dbReference type="EMBL" id="CP007142">
    <property type="protein sequence ID" value="AJQ96145.1"/>
    <property type="molecule type" value="Genomic_DNA"/>
</dbReference>
<dbReference type="InterPro" id="IPR009057">
    <property type="entry name" value="Homeodomain-like_sf"/>
</dbReference>
<dbReference type="PRINTS" id="PR00032">
    <property type="entry name" value="HTHARAC"/>
</dbReference>
<dbReference type="InterPro" id="IPR020449">
    <property type="entry name" value="Tscrpt_reg_AraC-type_HTH"/>
</dbReference>
<dbReference type="STRING" id="1445510.YC6258_04109"/>
<dbReference type="PATRIC" id="fig|1445510.3.peg.4081"/>
<proteinExistence type="predicted"/>
<gene>
    <name evidence="6" type="ORF">YC6258_04109</name>
</gene>
<dbReference type="Proteomes" id="UP000032266">
    <property type="component" value="Chromosome"/>
</dbReference>
<keyword evidence="4" id="KW-0804">Transcription</keyword>
<dbReference type="GO" id="GO:0043565">
    <property type="term" value="F:sequence-specific DNA binding"/>
    <property type="evidence" value="ECO:0007669"/>
    <property type="project" value="InterPro"/>
</dbReference>
<dbReference type="Gene3D" id="2.60.120.10">
    <property type="entry name" value="Jelly Rolls"/>
    <property type="match status" value="1"/>
</dbReference>
<dbReference type="CDD" id="cd06999">
    <property type="entry name" value="cupin_HpaA-like_N"/>
    <property type="match status" value="1"/>
</dbReference>
<keyword evidence="2 6" id="KW-0238">DNA-binding</keyword>
<keyword evidence="1" id="KW-0805">Transcription regulation</keyword>
<dbReference type="HOGENOM" id="CLU_000445_88_2_6"/>
<dbReference type="PANTHER" id="PTHR43280">
    <property type="entry name" value="ARAC-FAMILY TRANSCRIPTIONAL REGULATOR"/>
    <property type="match status" value="1"/>
</dbReference>
<dbReference type="InterPro" id="IPR003313">
    <property type="entry name" value="AraC-bd"/>
</dbReference>
<dbReference type="Gene3D" id="1.10.10.60">
    <property type="entry name" value="Homeodomain-like"/>
    <property type="match status" value="1"/>
</dbReference>
<evidence type="ECO:0000259" key="5">
    <source>
        <dbReference type="PROSITE" id="PS01124"/>
    </source>
</evidence>
<protein>
    <submittedName>
        <fullName evidence="6">AraC-type DNA-binding domain-containing protein</fullName>
    </submittedName>
</protein>